<dbReference type="Pfam" id="PF03321">
    <property type="entry name" value="GH3"/>
    <property type="match status" value="1"/>
</dbReference>
<dbReference type="InterPro" id="IPR055378">
    <property type="entry name" value="GH3_C"/>
</dbReference>
<dbReference type="OMA" id="LEECATC"/>
<evidence type="ECO:0000313" key="4">
    <source>
        <dbReference type="EMBL" id="EFJ11681.1"/>
    </source>
</evidence>
<dbReference type="AlphaFoldDB" id="D8SUT7"/>
<name>D8SUT7_SELML</name>
<dbReference type="InParanoid" id="D8SUT7"/>
<dbReference type="InterPro" id="IPR004993">
    <property type="entry name" value="GH3"/>
</dbReference>
<dbReference type="GO" id="GO:0005737">
    <property type="term" value="C:cytoplasm"/>
    <property type="evidence" value="ECO:0000318"/>
    <property type="project" value="GO_Central"/>
</dbReference>
<sequence length="561" mass="63278">MEALVNEFEDMCRNAALVQEEILGAIVEHNASCEYLRSYNVTDTDSFKAHIPIVDYEDIAARIQRMADGGPGSVLCKDPVIVFILSSATTTDKRKAFPLTTKSRSLKNHADKISAGYRERYIMLSQQNLINSSLAFMYAQPHGTLSKSGLPIMPGSSFYFTSQVYKERPSRSTSTDEVIFGPWWESTYCHLLSGLILRTEVDYITSFFAYTLVHAFNMLEAEWRNLCYDIRTGKLDERVKDVKLRAAVVGVLREDPDSAGSIEEVCSSNVSWDQGIVLKLWPKAKYLLTVVTGGMKPYIPALRRYAGGVHIMGRAYIGSEGVYGINIDPATEPENVVFTLVPTTLYMEFLRLRDNKLVDSSNLEISEQYELVITTHSGLYRYKVGDVVKVVAFFHESPQMAFEYRRSAVLSVSLDMTSEQELQNVVRRTCIEANLEIVDFTSHSNLSEQPGHYVIYWELKNEPNIYSNHALLNRCCNVLDRSFTSILYITGRRTGTIGPLKLVTVKKGCFGRLLEHAVRNGSAAGQYKTPRCIKSPKVLEILEGEIVTTYRSSEYLPKDHI</sequence>
<feature type="domain" description="GH3 middle" evidence="2">
    <location>
        <begin position="338"/>
        <end position="405"/>
    </location>
</feature>
<evidence type="ECO:0000313" key="5">
    <source>
        <dbReference type="Proteomes" id="UP000001514"/>
    </source>
</evidence>
<organism evidence="5">
    <name type="scientific">Selaginella moellendorffii</name>
    <name type="common">Spikemoss</name>
    <dbReference type="NCBI Taxonomy" id="88036"/>
    <lineage>
        <taxon>Eukaryota</taxon>
        <taxon>Viridiplantae</taxon>
        <taxon>Streptophyta</taxon>
        <taxon>Embryophyta</taxon>
        <taxon>Tracheophyta</taxon>
        <taxon>Lycopodiopsida</taxon>
        <taxon>Selaginellales</taxon>
        <taxon>Selaginellaceae</taxon>
        <taxon>Selaginella</taxon>
    </lineage>
</organism>
<accession>D8SUT7</accession>
<comment type="similarity">
    <text evidence="1">Belongs to the IAA-amido conjugating enzyme family.</text>
</comment>
<dbReference type="KEGG" id="smo:SELMODRAFT_125443"/>
<dbReference type="Pfam" id="PF23572">
    <property type="entry name" value="GH3_C"/>
    <property type="match status" value="1"/>
</dbReference>
<dbReference type="HOGENOM" id="CLU_016249_2_0_1"/>
<keyword evidence="5" id="KW-1185">Reference proteome</keyword>
<evidence type="ECO:0000259" key="3">
    <source>
        <dbReference type="Pfam" id="PF23572"/>
    </source>
</evidence>
<dbReference type="InterPro" id="IPR055377">
    <property type="entry name" value="GH3_M"/>
</dbReference>
<gene>
    <name evidence="4" type="primary">JAR1L1-2</name>
    <name evidence="4" type="ORF">SELMODRAFT_125443</name>
</gene>
<dbReference type="PANTHER" id="PTHR31901">
    <property type="entry name" value="GH3 DOMAIN-CONTAINING PROTEIN"/>
    <property type="match status" value="1"/>
</dbReference>
<dbReference type="EMBL" id="GL377644">
    <property type="protein sequence ID" value="EFJ11681.1"/>
    <property type="molecule type" value="Genomic_DNA"/>
</dbReference>
<dbReference type="PANTHER" id="PTHR31901:SF5">
    <property type="entry name" value="JASMONOYL--L-AMINO ACID SYNTHETASE JAR1"/>
    <property type="match status" value="1"/>
</dbReference>
<proteinExistence type="inferred from homology"/>
<feature type="domain" description="GH3 C-terminal" evidence="3">
    <location>
        <begin position="420"/>
        <end position="536"/>
    </location>
</feature>
<evidence type="ECO:0000259" key="2">
    <source>
        <dbReference type="Pfam" id="PF23571"/>
    </source>
</evidence>
<dbReference type="Gramene" id="EFJ11681">
    <property type="protein sequence ID" value="EFJ11681"/>
    <property type="gene ID" value="SELMODRAFT_125443"/>
</dbReference>
<dbReference type="Pfam" id="PF23571">
    <property type="entry name" value="GH3_M"/>
    <property type="match status" value="1"/>
</dbReference>
<reference evidence="4 5" key="1">
    <citation type="journal article" date="2011" name="Science">
        <title>The Selaginella genome identifies genetic changes associated with the evolution of vascular plants.</title>
        <authorList>
            <person name="Banks J.A."/>
            <person name="Nishiyama T."/>
            <person name="Hasebe M."/>
            <person name="Bowman J.L."/>
            <person name="Gribskov M."/>
            <person name="dePamphilis C."/>
            <person name="Albert V.A."/>
            <person name="Aono N."/>
            <person name="Aoyama T."/>
            <person name="Ambrose B.A."/>
            <person name="Ashton N.W."/>
            <person name="Axtell M.J."/>
            <person name="Barker E."/>
            <person name="Barker M.S."/>
            <person name="Bennetzen J.L."/>
            <person name="Bonawitz N.D."/>
            <person name="Chapple C."/>
            <person name="Cheng C."/>
            <person name="Correa L.G."/>
            <person name="Dacre M."/>
            <person name="DeBarry J."/>
            <person name="Dreyer I."/>
            <person name="Elias M."/>
            <person name="Engstrom E.M."/>
            <person name="Estelle M."/>
            <person name="Feng L."/>
            <person name="Finet C."/>
            <person name="Floyd S.K."/>
            <person name="Frommer W.B."/>
            <person name="Fujita T."/>
            <person name="Gramzow L."/>
            <person name="Gutensohn M."/>
            <person name="Harholt J."/>
            <person name="Hattori M."/>
            <person name="Heyl A."/>
            <person name="Hirai T."/>
            <person name="Hiwatashi Y."/>
            <person name="Ishikawa M."/>
            <person name="Iwata M."/>
            <person name="Karol K.G."/>
            <person name="Koehler B."/>
            <person name="Kolukisaoglu U."/>
            <person name="Kubo M."/>
            <person name="Kurata T."/>
            <person name="Lalonde S."/>
            <person name="Li K."/>
            <person name="Li Y."/>
            <person name="Litt A."/>
            <person name="Lyons E."/>
            <person name="Manning G."/>
            <person name="Maruyama T."/>
            <person name="Michael T.P."/>
            <person name="Mikami K."/>
            <person name="Miyazaki S."/>
            <person name="Morinaga S."/>
            <person name="Murata T."/>
            <person name="Mueller-Roeber B."/>
            <person name="Nelson D.R."/>
            <person name="Obara M."/>
            <person name="Oguri Y."/>
            <person name="Olmstead R.G."/>
            <person name="Onodera N."/>
            <person name="Petersen B.L."/>
            <person name="Pils B."/>
            <person name="Prigge M."/>
            <person name="Rensing S.A."/>
            <person name="Riano-Pachon D.M."/>
            <person name="Roberts A.W."/>
            <person name="Sato Y."/>
            <person name="Scheller H.V."/>
            <person name="Schulz B."/>
            <person name="Schulz C."/>
            <person name="Shakirov E.V."/>
            <person name="Shibagaki N."/>
            <person name="Shinohara N."/>
            <person name="Shippen D.E."/>
            <person name="Soerensen I."/>
            <person name="Sotooka R."/>
            <person name="Sugimoto N."/>
            <person name="Sugita M."/>
            <person name="Sumikawa N."/>
            <person name="Tanurdzic M."/>
            <person name="Theissen G."/>
            <person name="Ulvskov P."/>
            <person name="Wakazuki S."/>
            <person name="Weng J.K."/>
            <person name="Willats W.W."/>
            <person name="Wipf D."/>
            <person name="Wolf P.G."/>
            <person name="Yang L."/>
            <person name="Zimmer A.D."/>
            <person name="Zhu Q."/>
            <person name="Mitros T."/>
            <person name="Hellsten U."/>
            <person name="Loque D."/>
            <person name="Otillar R."/>
            <person name="Salamov A."/>
            <person name="Schmutz J."/>
            <person name="Shapiro H."/>
            <person name="Lindquist E."/>
            <person name="Lucas S."/>
            <person name="Rokhsar D."/>
            <person name="Grigoriev I.V."/>
        </authorList>
    </citation>
    <scope>NUCLEOTIDE SEQUENCE [LARGE SCALE GENOMIC DNA]</scope>
</reference>
<protein>
    <submittedName>
        <fullName evidence="4">Uncharacterized protein JAR1L1-2</fullName>
    </submittedName>
</protein>
<dbReference type="eggNOG" id="ENOG502QTQD">
    <property type="taxonomic scope" value="Eukaryota"/>
</dbReference>
<dbReference type="Proteomes" id="UP000001514">
    <property type="component" value="Unassembled WGS sequence"/>
</dbReference>
<dbReference type="GO" id="GO:0016881">
    <property type="term" value="F:acid-amino acid ligase activity"/>
    <property type="evidence" value="ECO:0000318"/>
    <property type="project" value="GO_Central"/>
</dbReference>
<evidence type="ECO:0000256" key="1">
    <source>
        <dbReference type="ARBA" id="ARBA00008068"/>
    </source>
</evidence>